<dbReference type="EMBL" id="CP012830">
    <property type="protein sequence ID" value="ALI03766.1"/>
    <property type="molecule type" value="Genomic_DNA"/>
</dbReference>
<dbReference type="OrthoDB" id="195923at2"/>
<dbReference type="PANTHER" id="PTHR38599:SF1">
    <property type="entry name" value="CUPIN DOMAIN PROTEIN (AFU_ORTHOLOGUE AFUA_3G13620)"/>
    <property type="match status" value="1"/>
</dbReference>
<dbReference type="Gene3D" id="2.60.120.10">
    <property type="entry name" value="Jelly Rolls"/>
    <property type="match status" value="1"/>
</dbReference>
<accession>A0A0N9WP82</accession>
<dbReference type="PANTHER" id="PTHR38599">
    <property type="entry name" value="CUPIN DOMAIN PROTEIN (AFU_ORTHOLOGUE AFUA_3G13620)"/>
    <property type="match status" value="1"/>
</dbReference>
<dbReference type="Proteomes" id="UP000066487">
    <property type="component" value="Chromosome"/>
</dbReference>
<dbReference type="InterPro" id="IPR011051">
    <property type="entry name" value="RmlC_Cupin_sf"/>
</dbReference>
<feature type="chain" id="PRO_5006040454" evidence="1">
    <location>
        <begin position="25"/>
        <end position="139"/>
    </location>
</feature>
<keyword evidence="1" id="KW-0732">Signal</keyword>
<sequence>MNFLRFCAAPLIALTLTVSTSAFAHEAAGHQEKVTMLQDQMLLNAPGKKAMMLVVDYQPGQASIAHKHQGTAMAYVVSGEVTSQVKGEQAITYKAGESWYEPAGSEHLISKNASATKPAKLLVFMLMDKTDEVLIPLKN</sequence>
<dbReference type="AlphaFoldDB" id="A0A0N9WP82"/>
<proteinExistence type="predicted"/>
<dbReference type="InterPro" id="IPR013096">
    <property type="entry name" value="Cupin_2"/>
</dbReference>
<gene>
    <name evidence="3" type="ORF">AO353_22830</name>
</gene>
<dbReference type="InterPro" id="IPR014710">
    <property type="entry name" value="RmlC-like_jellyroll"/>
</dbReference>
<name>A0A0N9WP82_PSEFL</name>
<dbReference type="SUPFAM" id="SSF51182">
    <property type="entry name" value="RmlC-like cupins"/>
    <property type="match status" value="1"/>
</dbReference>
<feature type="domain" description="Cupin type-2" evidence="2">
    <location>
        <begin position="54"/>
        <end position="124"/>
    </location>
</feature>
<reference evidence="4" key="1">
    <citation type="submission" date="2015-09" db="EMBL/GenBank/DDBJ databases">
        <title>Whole genome sequence of Pseudomonas fluorescens FW300-N2E3.</title>
        <authorList>
            <person name="Ray J."/>
            <person name="Melnyk R."/>
            <person name="Deutschbauer A."/>
        </authorList>
    </citation>
    <scope>NUCLEOTIDE SEQUENCE [LARGE SCALE GENOMIC DNA]</scope>
    <source>
        <strain evidence="4">FW300-N2E3</strain>
    </source>
</reference>
<evidence type="ECO:0000259" key="2">
    <source>
        <dbReference type="Pfam" id="PF07883"/>
    </source>
</evidence>
<reference evidence="3 4" key="2">
    <citation type="journal article" date="2018" name="Nature">
        <title>Mutant phenotypes for thousands of bacterial genes of unknown function.</title>
        <authorList>
            <person name="Price M.N."/>
            <person name="Wetmore K.M."/>
            <person name="Waters R.J."/>
            <person name="Callaghan M."/>
            <person name="Ray J."/>
            <person name="Liu H."/>
            <person name="Kuehl J.V."/>
            <person name="Melnyk R.A."/>
            <person name="Lamson J.S."/>
            <person name="Suh Y."/>
            <person name="Carlson H.K."/>
            <person name="Esquivel Z."/>
            <person name="Sadeeshkumar H."/>
            <person name="Chakraborty R."/>
            <person name="Zane G.M."/>
            <person name="Rubin B.E."/>
            <person name="Wall J.D."/>
            <person name="Visel A."/>
            <person name="Bristow J."/>
            <person name="Blow M.J."/>
            <person name="Arkin A.P."/>
            <person name="Deutschbauer A.M."/>
        </authorList>
    </citation>
    <scope>NUCLEOTIDE SEQUENCE [LARGE SCALE GENOMIC DNA]</scope>
    <source>
        <strain evidence="3 4">FW300-N2E3</strain>
    </source>
</reference>
<feature type="signal peptide" evidence="1">
    <location>
        <begin position="1"/>
        <end position="24"/>
    </location>
</feature>
<organism evidence="3 4">
    <name type="scientific">Pseudomonas fluorescens</name>
    <dbReference type="NCBI Taxonomy" id="294"/>
    <lineage>
        <taxon>Bacteria</taxon>
        <taxon>Pseudomonadati</taxon>
        <taxon>Pseudomonadota</taxon>
        <taxon>Gammaproteobacteria</taxon>
        <taxon>Pseudomonadales</taxon>
        <taxon>Pseudomonadaceae</taxon>
        <taxon>Pseudomonas</taxon>
    </lineage>
</organism>
<evidence type="ECO:0000313" key="4">
    <source>
        <dbReference type="Proteomes" id="UP000066487"/>
    </source>
</evidence>
<dbReference type="RefSeq" id="WP_054597008.1">
    <property type="nucleotide sequence ID" value="NZ_CP012830.1"/>
</dbReference>
<protein>
    <submittedName>
        <fullName evidence="3">Cupin</fullName>
    </submittedName>
</protein>
<dbReference type="CDD" id="cd02234">
    <property type="entry name" value="cupin_BLR7677-like"/>
    <property type="match status" value="1"/>
</dbReference>
<evidence type="ECO:0000256" key="1">
    <source>
        <dbReference type="SAM" id="SignalP"/>
    </source>
</evidence>
<dbReference type="Pfam" id="PF07883">
    <property type="entry name" value="Cupin_2"/>
    <property type="match status" value="1"/>
</dbReference>
<evidence type="ECO:0000313" key="3">
    <source>
        <dbReference type="EMBL" id="ALI03766.1"/>
    </source>
</evidence>